<feature type="domain" description="Helicase C-terminal" evidence="12">
    <location>
        <begin position="496"/>
        <end position="643"/>
    </location>
</feature>
<dbReference type="FunFam" id="3.40.50.300:FF:000008">
    <property type="entry name" value="ATP-dependent RNA helicase RhlB"/>
    <property type="match status" value="1"/>
</dbReference>
<dbReference type="InterPro" id="IPR011545">
    <property type="entry name" value="DEAD/DEAH_box_helicase_dom"/>
</dbReference>
<comment type="caution">
    <text evidence="14">The sequence shown here is derived from an EMBL/GenBank/DDBJ whole genome shotgun (WGS) entry which is preliminary data.</text>
</comment>
<dbReference type="InterPro" id="IPR000629">
    <property type="entry name" value="RNA-helicase_DEAD-box_CS"/>
</dbReference>
<feature type="compositionally biased region" description="Gly residues" evidence="10">
    <location>
        <begin position="50"/>
        <end position="59"/>
    </location>
</feature>
<dbReference type="OMA" id="GFQERNA"/>
<dbReference type="EC" id="3.6.4.13" evidence="1"/>
<dbReference type="SUPFAM" id="SSF52540">
    <property type="entry name" value="P-loop containing nucleoside triphosphate hydrolases"/>
    <property type="match status" value="2"/>
</dbReference>
<feature type="domain" description="Helicase ATP-binding" evidence="11">
    <location>
        <begin position="286"/>
        <end position="469"/>
    </location>
</feature>
<evidence type="ECO:0000256" key="6">
    <source>
        <dbReference type="ARBA" id="ARBA00022884"/>
    </source>
</evidence>
<dbReference type="SMART" id="SM00487">
    <property type="entry name" value="DEXDc"/>
    <property type="match status" value="1"/>
</dbReference>
<dbReference type="PROSITE" id="PS51194">
    <property type="entry name" value="HELICASE_CTER"/>
    <property type="match status" value="1"/>
</dbReference>
<dbReference type="PANTHER" id="PTHR47958">
    <property type="entry name" value="ATP-DEPENDENT RNA HELICASE DBP3"/>
    <property type="match status" value="1"/>
</dbReference>
<dbReference type="Pfam" id="PF00271">
    <property type="entry name" value="Helicase_C"/>
    <property type="match status" value="1"/>
</dbReference>
<evidence type="ECO:0000256" key="5">
    <source>
        <dbReference type="ARBA" id="ARBA00022840"/>
    </source>
</evidence>
<dbReference type="InterPro" id="IPR027417">
    <property type="entry name" value="P-loop_NTPase"/>
</dbReference>
<dbReference type="AlphaFoldDB" id="A0A553PC91"/>
<feature type="compositionally biased region" description="Gly residues" evidence="10">
    <location>
        <begin position="188"/>
        <end position="198"/>
    </location>
</feature>
<dbReference type="PROSITE" id="PS51195">
    <property type="entry name" value="Q_MOTIF"/>
    <property type="match status" value="1"/>
</dbReference>
<sequence length="695" mass="75006">MSDWEDESSAPVPIPVAPTPAPANGGGLQSFAPLETESGGSQPSATFTGRGRGFRGGARGSQERSYGGSGRFPGGGAGDRGGGRRETSQDEATDADIWGQGGGMKSWSHGHDGAPRGRREGRGGGQRGGRGYGHENGGVSYGGGRGDDFRPRGRGGGFGGRDGFRGDFDHEGRGGGGYGDRGPRRGGRGGGGRGGGGDFSRDGDRERDMPREKYEPEEETTDELLTHVIPSGIHFEKYDAIDCKVSGENPPAAIESFAETGLRSILLDNIKKCGYKKPTPVQKHAIPIIREKRDLMACAQTGSGKTGAFLLPMLNRLLEEGVESHAGAESQTPEVVIMAPTRELALQIKDESRKFAMGTNLKSVCIYGGTSVPQQLSILDRGCNILVATPGRLLQFVQMGKISFSALKFFVLDEADRMLDMGFMPDVDSMVREPSMPTKEERQTLLFSATFPSEVQKIARDYLDNYLFLSVGIVGGACEDVRQSVFLVDQFDKRNKLFEILKDTDVQKSKTLIFVEKKKNADFLASFLCQSDFPTTSIHGDRLQSERESALKDFRTSSKPVLVATAVAARGLDIRNVAHVVNYDLPKSIDEYVHRIGRTGRMGNAGQATSFFDPKEDGDLAQDLEKVLMDAKQEVPLFLKEASSRTLNRGSGFNSGGFGGRDIRQKRGGYSNNGRDKAPVSIEADAAGDEEESWD</sequence>
<dbReference type="InterPro" id="IPR044763">
    <property type="entry name" value="Ded1/Dbp1_DEADc"/>
</dbReference>
<evidence type="ECO:0000256" key="2">
    <source>
        <dbReference type="ARBA" id="ARBA00022741"/>
    </source>
</evidence>
<dbReference type="EMBL" id="VCGU01000005">
    <property type="protein sequence ID" value="TRY75278.1"/>
    <property type="molecule type" value="Genomic_DNA"/>
</dbReference>
<evidence type="ECO:0000259" key="12">
    <source>
        <dbReference type="PROSITE" id="PS51194"/>
    </source>
</evidence>
<dbReference type="InterPro" id="IPR001650">
    <property type="entry name" value="Helicase_C-like"/>
</dbReference>
<dbReference type="GO" id="GO:0003723">
    <property type="term" value="F:RNA binding"/>
    <property type="evidence" value="ECO:0007669"/>
    <property type="project" value="UniProtKB-KW"/>
</dbReference>
<evidence type="ECO:0000256" key="8">
    <source>
        <dbReference type="PROSITE-ProRule" id="PRU00552"/>
    </source>
</evidence>
<dbReference type="Pfam" id="PF00270">
    <property type="entry name" value="DEAD"/>
    <property type="match status" value="1"/>
</dbReference>
<evidence type="ECO:0000259" key="13">
    <source>
        <dbReference type="PROSITE" id="PS51195"/>
    </source>
</evidence>
<keyword evidence="2 9" id="KW-0547">Nucleotide-binding</keyword>
<feature type="region of interest" description="Disordered" evidence="10">
    <location>
        <begin position="1"/>
        <end position="221"/>
    </location>
</feature>
<dbReference type="Gene3D" id="3.40.50.300">
    <property type="entry name" value="P-loop containing nucleotide triphosphate hydrolases"/>
    <property type="match status" value="2"/>
</dbReference>
<dbReference type="STRING" id="6832.A0A553PC91"/>
<dbReference type="OrthoDB" id="196131at2759"/>
<dbReference type="SMART" id="SM00490">
    <property type="entry name" value="HELICc"/>
    <property type="match status" value="1"/>
</dbReference>
<dbReference type="FunFam" id="3.40.50.300:FF:000397">
    <property type="entry name" value="Probable ATP-dependent RNA helicase DDX4"/>
    <property type="match status" value="1"/>
</dbReference>
<dbReference type="GO" id="GO:0005524">
    <property type="term" value="F:ATP binding"/>
    <property type="evidence" value="ECO:0007669"/>
    <property type="project" value="UniProtKB-KW"/>
</dbReference>
<name>A0A553PC91_TIGCA</name>
<keyword evidence="5 9" id="KW-0067">ATP-binding</keyword>
<dbReference type="InterPro" id="IPR014001">
    <property type="entry name" value="Helicase_ATP-bd"/>
</dbReference>
<protein>
    <recommendedName>
        <fullName evidence="1">RNA helicase</fullName>
        <ecNumber evidence="1">3.6.4.13</ecNumber>
    </recommendedName>
</protein>
<evidence type="ECO:0000313" key="15">
    <source>
        <dbReference type="Proteomes" id="UP000318571"/>
    </source>
</evidence>
<comment type="similarity">
    <text evidence="9">Belongs to the DEAD box helicase family.</text>
</comment>
<proteinExistence type="inferred from homology"/>
<feature type="region of interest" description="Disordered" evidence="10">
    <location>
        <begin position="650"/>
        <end position="695"/>
    </location>
</feature>
<feature type="compositionally biased region" description="Basic and acidic residues" evidence="10">
    <location>
        <begin position="162"/>
        <end position="173"/>
    </location>
</feature>
<feature type="compositionally biased region" description="Basic and acidic residues" evidence="10">
    <location>
        <begin position="199"/>
        <end position="214"/>
    </location>
</feature>
<evidence type="ECO:0000256" key="3">
    <source>
        <dbReference type="ARBA" id="ARBA00022801"/>
    </source>
</evidence>
<gene>
    <name evidence="14" type="ORF">TCAL_00683</name>
</gene>
<comment type="catalytic activity">
    <reaction evidence="7">
        <text>ATP + H2O = ADP + phosphate + H(+)</text>
        <dbReference type="Rhea" id="RHEA:13065"/>
        <dbReference type="ChEBI" id="CHEBI:15377"/>
        <dbReference type="ChEBI" id="CHEBI:15378"/>
        <dbReference type="ChEBI" id="CHEBI:30616"/>
        <dbReference type="ChEBI" id="CHEBI:43474"/>
        <dbReference type="ChEBI" id="CHEBI:456216"/>
        <dbReference type="EC" id="3.6.4.13"/>
    </reaction>
</comment>
<feature type="compositionally biased region" description="Gly residues" evidence="10">
    <location>
        <begin position="67"/>
        <end position="80"/>
    </location>
</feature>
<feature type="short sequence motif" description="Q motif" evidence="8">
    <location>
        <begin position="255"/>
        <end position="283"/>
    </location>
</feature>
<evidence type="ECO:0000313" key="14">
    <source>
        <dbReference type="EMBL" id="TRY75278.1"/>
    </source>
</evidence>
<evidence type="ECO:0000256" key="7">
    <source>
        <dbReference type="ARBA" id="ARBA00047984"/>
    </source>
</evidence>
<dbReference type="GO" id="GO:0016787">
    <property type="term" value="F:hydrolase activity"/>
    <property type="evidence" value="ECO:0007669"/>
    <property type="project" value="UniProtKB-KW"/>
</dbReference>
<dbReference type="CDD" id="cd17967">
    <property type="entry name" value="DEADc_DDX3_DDX4"/>
    <property type="match status" value="1"/>
</dbReference>
<evidence type="ECO:0000256" key="4">
    <source>
        <dbReference type="ARBA" id="ARBA00022806"/>
    </source>
</evidence>
<feature type="compositionally biased region" description="Acidic residues" evidence="10">
    <location>
        <begin position="686"/>
        <end position="695"/>
    </location>
</feature>
<evidence type="ECO:0000256" key="9">
    <source>
        <dbReference type="RuleBase" id="RU000492"/>
    </source>
</evidence>
<dbReference type="GO" id="GO:0003724">
    <property type="term" value="F:RNA helicase activity"/>
    <property type="evidence" value="ECO:0007669"/>
    <property type="project" value="UniProtKB-EC"/>
</dbReference>
<keyword evidence="15" id="KW-1185">Reference proteome</keyword>
<dbReference type="CDD" id="cd18787">
    <property type="entry name" value="SF2_C_DEAD"/>
    <property type="match status" value="1"/>
</dbReference>
<evidence type="ECO:0000259" key="11">
    <source>
        <dbReference type="PROSITE" id="PS51192"/>
    </source>
</evidence>
<organism evidence="14 15">
    <name type="scientific">Tigriopus californicus</name>
    <name type="common">Marine copepod</name>
    <dbReference type="NCBI Taxonomy" id="6832"/>
    <lineage>
        <taxon>Eukaryota</taxon>
        <taxon>Metazoa</taxon>
        <taxon>Ecdysozoa</taxon>
        <taxon>Arthropoda</taxon>
        <taxon>Crustacea</taxon>
        <taxon>Multicrustacea</taxon>
        <taxon>Hexanauplia</taxon>
        <taxon>Copepoda</taxon>
        <taxon>Harpacticoida</taxon>
        <taxon>Harpacticidae</taxon>
        <taxon>Tigriopus</taxon>
    </lineage>
</organism>
<dbReference type="PROSITE" id="PS00039">
    <property type="entry name" value="DEAD_ATP_HELICASE"/>
    <property type="match status" value="1"/>
</dbReference>
<reference evidence="14 15" key="1">
    <citation type="journal article" date="2018" name="Nat. Ecol. Evol.">
        <title>Genomic signatures of mitonuclear coevolution across populations of Tigriopus californicus.</title>
        <authorList>
            <person name="Barreto F.S."/>
            <person name="Watson E.T."/>
            <person name="Lima T.G."/>
            <person name="Willett C.S."/>
            <person name="Edmands S."/>
            <person name="Li W."/>
            <person name="Burton R.S."/>
        </authorList>
    </citation>
    <scope>NUCLEOTIDE SEQUENCE [LARGE SCALE GENOMIC DNA]</scope>
    <source>
        <strain evidence="14 15">San Diego</strain>
    </source>
</reference>
<keyword evidence="3 9" id="KW-0378">Hydrolase</keyword>
<dbReference type="PROSITE" id="PS51192">
    <property type="entry name" value="HELICASE_ATP_BIND_1"/>
    <property type="match status" value="1"/>
</dbReference>
<feature type="compositionally biased region" description="Pro residues" evidence="10">
    <location>
        <begin position="12"/>
        <end position="21"/>
    </location>
</feature>
<keyword evidence="6" id="KW-0694">RNA-binding</keyword>
<dbReference type="InterPro" id="IPR014014">
    <property type="entry name" value="RNA_helicase_DEAD_Q_motif"/>
</dbReference>
<keyword evidence="4 9" id="KW-0347">Helicase</keyword>
<evidence type="ECO:0000256" key="1">
    <source>
        <dbReference type="ARBA" id="ARBA00012552"/>
    </source>
</evidence>
<feature type="domain" description="DEAD-box RNA helicase Q" evidence="13">
    <location>
        <begin position="255"/>
        <end position="283"/>
    </location>
</feature>
<feature type="compositionally biased region" description="Gly residues" evidence="10">
    <location>
        <begin position="123"/>
        <end position="144"/>
    </location>
</feature>
<feature type="compositionally biased region" description="Basic and acidic residues" evidence="10">
    <location>
        <begin position="109"/>
        <end position="122"/>
    </location>
</feature>
<evidence type="ECO:0000256" key="10">
    <source>
        <dbReference type="SAM" id="MobiDB-lite"/>
    </source>
</evidence>
<dbReference type="Proteomes" id="UP000318571">
    <property type="component" value="Chromosome 2"/>
</dbReference>
<accession>A0A553PC91</accession>